<evidence type="ECO:0000256" key="6">
    <source>
        <dbReference type="SAM" id="Phobius"/>
    </source>
</evidence>
<feature type="transmembrane region" description="Helical" evidence="6">
    <location>
        <begin position="1066"/>
        <end position="1094"/>
    </location>
</feature>
<evidence type="ECO:0000256" key="1">
    <source>
        <dbReference type="ARBA" id="ARBA00004141"/>
    </source>
</evidence>
<feature type="transmembrane region" description="Helical" evidence="6">
    <location>
        <begin position="962"/>
        <end position="989"/>
    </location>
</feature>
<gene>
    <name evidence="8" type="ORF">KFE25_008404</name>
</gene>
<keyword evidence="2 6" id="KW-0812">Transmembrane</keyword>
<dbReference type="PANTHER" id="PTHR12308">
    <property type="entry name" value="ANOCTAMIN"/>
    <property type="match status" value="1"/>
</dbReference>
<evidence type="ECO:0000259" key="7">
    <source>
        <dbReference type="Pfam" id="PF04547"/>
    </source>
</evidence>
<comment type="caution">
    <text evidence="8">The sequence shown here is derived from an EMBL/GenBank/DDBJ whole genome shotgun (WGS) entry which is preliminary data.</text>
</comment>
<feature type="transmembrane region" description="Helical" evidence="6">
    <location>
        <begin position="1114"/>
        <end position="1135"/>
    </location>
</feature>
<dbReference type="EMBL" id="JAGTXO010000049">
    <property type="protein sequence ID" value="KAG8458607.1"/>
    <property type="molecule type" value="Genomic_DNA"/>
</dbReference>
<evidence type="ECO:0000256" key="5">
    <source>
        <dbReference type="SAM" id="MobiDB-lite"/>
    </source>
</evidence>
<feature type="transmembrane region" description="Helical" evidence="6">
    <location>
        <begin position="393"/>
        <end position="411"/>
    </location>
</feature>
<accession>A0A8J5X8U3</accession>
<keyword evidence="4 6" id="KW-0472">Membrane</keyword>
<feature type="transmembrane region" description="Helical" evidence="6">
    <location>
        <begin position="487"/>
        <end position="507"/>
    </location>
</feature>
<evidence type="ECO:0000256" key="3">
    <source>
        <dbReference type="ARBA" id="ARBA00022989"/>
    </source>
</evidence>
<feature type="transmembrane region" description="Helical" evidence="6">
    <location>
        <begin position="1228"/>
        <end position="1247"/>
    </location>
</feature>
<feature type="transmembrane region" description="Helical" evidence="6">
    <location>
        <begin position="527"/>
        <end position="545"/>
    </location>
</feature>
<evidence type="ECO:0000313" key="8">
    <source>
        <dbReference type="EMBL" id="KAG8458607.1"/>
    </source>
</evidence>
<feature type="region of interest" description="Disordered" evidence="5">
    <location>
        <begin position="1472"/>
        <end position="1495"/>
    </location>
</feature>
<dbReference type="OrthoDB" id="296386at2759"/>
<dbReference type="GO" id="GO:0005254">
    <property type="term" value="F:chloride channel activity"/>
    <property type="evidence" value="ECO:0007669"/>
    <property type="project" value="TreeGrafter"/>
</dbReference>
<dbReference type="InterPro" id="IPR049452">
    <property type="entry name" value="Anoctamin_TM"/>
</dbReference>
<evidence type="ECO:0000256" key="4">
    <source>
        <dbReference type="ARBA" id="ARBA00023136"/>
    </source>
</evidence>
<feature type="transmembrane region" description="Helical" evidence="6">
    <location>
        <begin position="995"/>
        <end position="1018"/>
    </location>
</feature>
<keyword evidence="9" id="KW-1185">Reference proteome</keyword>
<dbReference type="PANTHER" id="PTHR12308:SF73">
    <property type="entry name" value="ANOCTAMIN"/>
    <property type="match status" value="1"/>
</dbReference>
<feature type="region of interest" description="Disordered" evidence="5">
    <location>
        <begin position="581"/>
        <end position="647"/>
    </location>
</feature>
<name>A0A8J5X8U3_DIALT</name>
<feature type="transmembrane region" description="Helical" evidence="6">
    <location>
        <begin position="1423"/>
        <end position="1441"/>
    </location>
</feature>
<evidence type="ECO:0000256" key="2">
    <source>
        <dbReference type="ARBA" id="ARBA00022692"/>
    </source>
</evidence>
<dbReference type="GO" id="GO:0016020">
    <property type="term" value="C:membrane"/>
    <property type="evidence" value="ECO:0007669"/>
    <property type="project" value="UniProtKB-SubCell"/>
</dbReference>
<feature type="compositionally biased region" description="Low complexity" evidence="5">
    <location>
        <begin position="609"/>
        <end position="641"/>
    </location>
</feature>
<dbReference type="InterPro" id="IPR007632">
    <property type="entry name" value="Anoctamin"/>
</dbReference>
<comment type="subcellular location">
    <subcellularLocation>
        <location evidence="1">Membrane</location>
        <topology evidence="1">Multi-pass membrane protein</topology>
    </subcellularLocation>
</comment>
<protein>
    <recommendedName>
        <fullName evidence="7">Anoctamin transmembrane domain-containing protein</fullName>
    </recommendedName>
</protein>
<reference evidence="8" key="1">
    <citation type="submission" date="2021-05" db="EMBL/GenBank/DDBJ databases">
        <title>The genome of the haptophyte Pavlova lutheri (Diacronema luteri, Pavlovales) - a model for lipid biosynthesis in eukaryotic algae.</title>
        <authorList>
            <person name="Hulatt C.J."/>
            <person name="Posewitz M.C."/>
        </authorList>
    </citation>
    <scope>NUCLEOTIDE SEQUENCE</scope>
    <source>
        <strain evidence="8">NIVA-4/92</strain>
    </source>
</reference>
<organism evidence="8 9">
    <name type="scientific">Diacronema lutheri</name>
    <name type="common">Unicellular marine alga</name>
    <name type="synonym">Monochrysis lutheri</name>
    <dbReference type="NCBI Taxonomy" id="2081491"/>
    <lineage>
        <taxon>Eukaryota</taxon>
        <taxon>Haptista</taxon>
        <taxon>Haptophyta</taxon>
        <taxon>Pavlovophyceae</taxon>
        <taxon>Pavlovales</taxon>
        <taxon>Pavlovaceae</taxon>
        <taxon>Diacronema</taxon>
    </lineage>
</organism>
<dbReference type="Pfam" id="PF04547">
    <property type="entry name" value="Anoctamin"/>
    <property type="match status" value="1"/>
</dbReference>
<feature type="transmembrane region" description="Helical" evidence="6">
    <location>
        <begin position="431"/>
        <end position="451"/>
    </location>
</feature>
<feature type="transmembrane region" description="Helical" evidence="6">
    <location>
        <begin position="1296"/>
        <end position="1315"/>
    </location>
</feature>
<feature type="transmembrane region" description="Helical" evidence="6">
    <location>
        <begin position="276"/>
        <end position="294"/>
    </location>
</feature>
<feature type="domain" description="Anoctamin transmembrane" evidence="7">
    <location>
        <begin position="953"/>
        <end position="1435"/>
    </location>
</feature>
<feature type="transmembrane region" description="Helical" evidence="6">
    <location>
        <begin position="1356"/>
        <end position="1375"/>
    </location>
</feature>
<proteinExistence type="predicted"/>
<feature type="transmembrane region" description="Helical" evidence="6">
    <location>
        <begin position="20"/>
        <end position="40"/>
    </location>
</feature>
<keyword evidence="3 6" id="KW-1133">Transmembrane helix</keyword>
<dbReference type="Proteomes" id="UP000751190">
    <property type="component" value="Unassembled WGS sequence"/>
</dbReference>
<sequence length="1508" mass="163330">MGEPQYMLLAASTWLPVTLLKFTAVLVLALVAAVAALDVAGDWAADSSARVALTGCPSEREAFSVRACSGIDFVGGAPASYAFSPVETYSRWLRVNLTVFAEPRRGLLPNTTVTLRVRISARDEPTQPWEEQMSAPSIKPVDCPPRVLIGAEPCSIFNAAFYQGLSRRHYLVQIALVPSAVSNGIAPSEWMRGVVLEASSGQPELGRADLAVRTLGAAIALLALLRYARDMRPFALRLWLPQQRATLGYLLVLLLYNDPTRALVTVDGARDYLAPTVWAVLHVAGSAVLALALLDMRAVRRTVRRAHSVRGYAPQAASQLHDSPCVSHRAAPAAARATQPAELGLAAPGAPSPLPFAIAHAPERTPADESRARYADGLGARTVSARGFWLPKLALGVAIFATSLSLNGLLYARMRVDPGATYRSVGGWEGWFAAEGALALVWVCFALQLVLNGVRFAAEEDEQLKREAEAGELRLCLDGGHAVGSTGYLATAGLFALALAGIILREVLRTRVADHPHYSDTAFRTQLQNVVVANLLGVGLALCFAPAHATCRIREAGGLHAALEHGRAGLGGLTRALAKHSHEVAAQVGQPRTTGAKPAATRGEVASEGAALRAGPPDAAGARAPAADASDGDAAGADGSAQRPFGAPPLAAMARAKAEQLARAADAPPPHGVAQLARLLGVYARKMRDAFDASDAPVSESTLAELRELRDALEKLPETARHAQHIKWRYPVLYKSRAPFLWALLVRDVDSEEGRAFWVTKHAALDAALGEPAPARTIAELYGAGVHGDGALAAAAADVLADAATGTRAPPSVRRLLGHLRALGLTFTVRQVHTRHGPHALVLIEHSEAVSDEHQREHALRVNAESELTVGATGPISTADKLRALARLLTEHPMHGQSHARLPAGGLSVRAQAVPFELVSASFPLHDRELNSSLHAELRGVYVLSDEQLTVLRDHYGDELAFYYALLNFSCVAIAPIGSAGLLLFLLRYSDAERIYAQCYVAFASLTVLWGAAVFVLWRRRALQLAILWDVSSLREAAELNPRFRGSALHDDVRGVVPHVPYSSRLAAFCTTFAIFVLQAALLVLLEYVVYAHWVWLNEAFDDDTFAYYAHSYVLNSLLYIVLIMYGHYMLWGAVARWTTGLENWESTRLFERNYVAYVFLFIWLDGYMWSFIIGFVHIPLIEAYTGDLTQVEFPLFGKLFRSNDKDADYWMAKHDSTIIAMLSNNQLAGLLAENALPVLLVAALHARLRASQRARAAQPARPGARAADAAQPLLPIEQQALEESTLWPYSTQDDYYDVILFIGYVATYTVIWPLTPLTCWVNNHIELRTDLIKINRAWRRVVPARVDGIGSWQPALGASIAASVLLVVAFACISTRRAEVFFAFAQNEAHPQHELFWSVQTGNVYLTARCVVLVIWEHALGVLVALIFFFVPAGSARLLALKLAKARRHATELQVRAERLGASSARLLETEPSDGAAGLGGGDEVPTEPAYTTATRRPLEKRIEGVC</sequence>
<evidence type="ECO:0000313" key="9">
    <source>
        <dbReference type="Proteomes" id="UP000751190"/>
    </source>
</evidence>
<feature type="transmembrane region" description="Helical" evidence="6">
    <location>
        <begin position="1155"/>
        <end position="1179"/>
    </location>
</feature>
<feature type="transmembrane region" description="Helical" evidence="6">
    <location>
        <begin position="235"/>
        <end position="256"/>
    </location>
</feature>